<proteinExistence type="predicted"/>
<dbReference type="Proteomes" id="UP000612899">
    <property type="component" value="Unassembled WGS sequence"/>
</dbReference>
<reference evidence="1" key="1">
    <citation type="submission" date="2021-01" db="EMBL/GenBank/DDBJ databases">
        <title>Whole genome shotgun sequence of Rhizocola hellebori NBRC 109834.</title>
        <authorList>
            <person name="Komaki H."/>
            <person name="Tamura T."/>
        </authorList>
    </citation>
    <scope>NUCLEOTIDE SEQUENCE</scope>
    <source>
        <strain evidence="1">NBRC 109834</strain>
    </source>
</reference>
<dbReference type="RefSeq" id="WP_203913148.1">
    <property type="nucleotide sequence ID" value="NZ_BONY01000067.1"/>
</dbReference>
<protein>
    <submittedName>
        <fullName evidence="1">Uncharacterized protein</fullName>
    </submittedName>
</protein>
<evidence type="ECO:0000313" key="2">
    <source>
        <dbReference type="Proteomes" id="UP000612899"/>
    </source>
</evidence>
<accession>A0A8J3QEK8</accession>
<gene>
    <name evidence="1" type="ORF">Rhe02_74860</name>
</gene>
<dbReference type="AlphaFoldDB" id="A0A8J3QEK8"/>
<comment type="caution">
    <text evidence="1">The sequence shown here is derived from an EMBL/GenBank/DDBJ whole genome shotgun (WGS) entry which is preliminary data.</text>
</comment>
<organism evidence="1 2">
    <name type="scientific">Rhizocola hellebori</name>
    <dbReference type="NCBI Taxonomy" id="1392758"/>
    <lineage>
        <taxon>Bacteria</taxon>
        <taxon>Bacillati</taxon>
        <taxon>Actinomycetota</taxon>
        <taxon>Actinomycetes</taxon>
        <taxon>Micromonosporales</taxon>
        <taxon>Micromonosporaceae</taxon>
        <taxon>Rhizocola</taxon>
    </lineage>
</organism>
<keyword evidence="2" id="KW-1185">Reference proteome</keyword>
<dbReference type="EMBL" id="BONY01000067">
    <property type="protein sequence ID" value="GIH09419.1"/>
    <property type="molecule type" value="Genomic_DNA"/>
</dbReference>
<evidence type="ECO:0000313" key="1">
    <source>
        <dbReference type="EMBL" id="GIH09419.1"/>
    </source>
</evidence>
<name>A0A8J3QEK8_9ACTN</name>
<sequence>MTTNRRGAQLLMATCAALIEAIGQHMPACPYRDYVTWAFSARNPRQREFLQATGVLQLINLNTTVLSGLFEDDDWPALLLLTGRMNAYQVLEVISDNLALGLGGPALDEAAAQRRALVSSVNRAMIEALVPGRSTPAILLLAGYAQQAAQSASMFSQSLVATKHAEFARDYAHHLSSQGRPVPNPGELEFGVWPSLVANVEVCRELAGALDGTATEGLLRQGLTDRYRSVERTLFAEHLSRLELGALGAQTILVGPTLAYFLGMLLEKLKPAKAYPAAVSDGSLSEVLTDASLLVRLQNDIGTRLLQLAPVQQAAQLRRLDDSGDLFQALASNDEVMFSRLQKDVRNTESNVALWHPRRAATMAEAWTAFAESLNYYAGMYAYHSECLARGLAELDNRLGDRRASAVIERLVRFHERMYSHPHAESIGEYAI</sequence>